<dbReference type="Pfam" id="PF13276">
    <property type="entry name" value="HTH_21"/>
    <property type="match status" value="1"/>
</dbReference>
<dbReference type="InterPro" id="IPR001584">
    <property type="entry name" value="Integrase_cat-core"/>
</dbReference>
<comment type="caution">
    <text evidence="2">The sequence shown here is derived from an EMBL/GenBank/DDBJ whole genome shotgun (WGS) entry which is preliminary data.</text>
</comment>
<dbReference type="AlphaFoldDB" id="A0YFU3"/>
<dbReference type="Gene3D" id="3.30.420.10">
    <property type="entry name" value="Ribonuclease H-like superfamily/Ribonuclease H"/>
    <property type="match status" value="1"/>
</dbReference>
<keyword evidence="3" id="KW-1185">Reference proteome</keyword>
<reference evidence="2 3" key="1">
    <citation type="journal article" date="2010" name="J. Bacteriol.">
        <title>Genome sequence of the oligotrophic marine Gammaproteobacterium HTCC2143, isolated from the Oregon Coast.</title>
        <authorList>
            <person name="Oh H.M."/>
            <person name="Kang I."/>
            <person name="Ferriera S."/>
            <person name="Giovannoni S.J."/>
            <person name="Cho J.C."/>
        </authorList>
    </citation>
    <scope>NUCLEOTIDE SEQUENCE [LARGE SCALE GENOMIC DNA]</scope>
    <source>
        <strain evidence="2 3">HTCC2143</strain>
    </source>
</reference>
<dbReference type="PROSITE" id="PS50994">
    <property type="entry name" value="INTEGRASE"/>
    <property type="match status" value="1"/>
</dbReference>
<dbReference type="InterPro" id="IPR012337">
    <property type="entry name" value="RNaseH-like_sf"/>
</dbReference>
<name>A0YFU3_9GAMM</name>
<dbReference type="EMBL" id="AAVT01000009">
    <property type="protein sequence ID" value="EAW30193.1"/>
    <property type="molecule type" value="Genomic_DNA"/>
</dbReference>
<dbReference type="eggNOG" id="COG2801">
    <property type="taxonomic scope" value="Bacteria"/>
</dbReference>
<proteinExistence type="predicted"/>
<dbReference type="Pfam" id="PF13333">
    <property type="entry name" value="rve_2"/>
    <property type="match status" value="1"/>
</dbReference>
<dbReference type="NCBIfam" id="NF033516">
    <property type="entry name" value="transpos_IS3"/>
    <property type="match status" value="1"/>
</dbReference>
<accession>A0YFU3</accession>
<dbReference type="InterPro" id="IPR050900">
    <property type="entry name" value="Transposase_IS3/IS150/IS904"/>
</dbReference>
<dbReference type="PANTHER" id="PTHR46889">
    <property type="entry name" value="TRANSPOSASE INSF FOR INSERTION SEQUENCE IS3B-RELATED"/>
    <property type="match status" value="1"/>
</dbReference>
<gene>
    <name evidence="2" type="ORF">GP2143_01580</name>
</gene>
<dbReference type="Pfam" id="PF00665">
    <property type="entry name" value="rve"/>
    <property type="match status" value="1"/>
</dbReference>
<sequence length="274" mass="32542">MCRVLGVHPSGFYAWLHEPKSQRTKDDEYLLGFIKQFWLESGAVYGYRKIYKDMLAMGEQCGKNRVYRIMREADIQSQRGYKRKAHYSSGEVSTVAPNLLKREFDVTNPNKVWVTDITYIRTYEGWLFLGVVIDLFSRQVVGWSMSERINTDLVLDAITMACWRRKLKEEVLVHSDQGCQYTSYDWRSMLEANNLKASMSRRGNCHDNACAESFFQLLKRERIRRKIYRTREEGKRDIFNYIELFYNSTRRHGNNDDLSPMDYEQDYFLKKQSV</sequence>
<organism evidence="2 3">
    <name type="scientific">marine gamma proteobacterium HTCC2143</name>
    <dbReference type="NCBI Taxonomy" id="247633"/>
    <lineage>
        <taxon>Bacteria</taxon>
        <taxon>Pseudomonadati</taxon>
        <taxon>Pseudomonadota</taxon>
        <taxon>Gammaproteobacteria</taxon>
        <taxon>Cellvibrionales</taxon>
        <taxon>Spongiibacteraceae</taxon>
        <taxon>BD1-7 clade</taxon>
    </lineage>
</organism>
<dbReference type="GO" id="GO:0015074">
    <property type="term" value="P:DNA integration"/>
    <property type="evidence" value="ECO:0007669"/>
    <property type="project" value="InterPro"/>
</dbReference>
<dbReference type="InterPro" id="IPR025948">
    <property type="entry name" value="HTH-like_dom"/>
</dbReference>
<dbReference type="STRING" id="247633.GP2143_01580"/>
<dbReference type="InterPro" id="IPR036397">
    <property type="entry name" value="RNaseH_sf"/>
</dbReference>
<evidence type="ECO:0000313" key="2">
    <source>
        <dbReference type="EMBL" id="EAW30193.1"/>
    </source>
</evidence>
<dbReference type="Proteomes" id="UP000004931">
    <property type="component" value="Unassembled WGS sequence"/>
</dbReference>
<evidence type="ECO:0000313" key="3">
    <source>
        <dbReference type="Proteomes" id="UP000004931"/>
    </source>
</evidence>
<evidence type="ECO:0000259" key="1">
    <source>
        <dbReference type="PROSITE" id="PS50994"/>
    </source>
</evidence>
<dbReference type="GO" id="GO:0003676">
    <property type="term" value="F:nucleic acid binding"/>
    <property type="evidence" value="ECO:0007669"/>
    <property type="project" value="InterPro"/>
</dbReference>
<dbReference type="SUPFAM" id="SSF53098">
    <property type="entry name" value="Ribonuclease H-like"/>
    <property type="match status" value="1"/>
</dbReference>
<dbReference type="PANTHER" id="PTHR46889:SF4">
    <property type="entry name" value="TRANSPOSASE INSO FOR INSERTION SEQUENCE ELEMENT IS911B-RELATED"/>
    <property type="match status" value="1"/>
</dbReference>
<dbReference type="InterPro" id="IPR048020">
    <property type="entry name" value="Transpos_IS3"/>
</dbReference>
<feature type="domain" description="Integrase catalytic" evidence="1">
    <location>
        <begin position="105"/>
        <end position="268"/>
    </location>
</feature>
<protein>
    <submittedName>
        <fullName evidence="2">ISPsy26, transposase orfB</fullName>
    </submittedName>
</protein>